<evidence type="ECO:0000256" key="10">
    <source>
        <dbReference type="ARBA" id="ARBA00023242"/>
    </source>
</evidence>
<evidence type="ECO:0000256" key="1">
    <source>
        <dbReference type="ARBA" id="ARBA00004123"/>
    </source>
</evidence>
<evidence type="ECO:0000256" key="4">
    <source>
        <dbReference type="ARBA" id="ARBA00022737"/>
    </source>
</evidence>
<feature type="region of interest" description="Disordered" evidence="12">
    <location>
        <begin position="127"/>
        <end position="180"/>
    </location>
</feature>
<dbReference type="InterPro" id="IPR050457">
    <property type="entry name" value="ZnFinger_BTB_dom_contain"/>
</dbReference>
<dbReference type="Proteomes" id="UP000499080">
    <property type="component" value="Unassembled WGS sequence"/>
</dbReference>
<evidence type="ECO:0000256" key="12">
    <source>
        <dbReference type="SAM" id="MobiDB-lite"/>
    </source>
</evidence>
<dbReference type="GO" id="GO:0000978">
    <property type="term" value="F:RNA polymerase II cis-regulatory region sequence-specific DNA binding"/>
    <property type="evidence" value="ECO:0007669"/>
    <property type="project" value="TreeGrafter"/>
</dbReference>
<accession>A0A4Y2IGX8</accession>
<evidence type="ECO:0000256" key="8">
    <source>
        <dbReference type="ARBA" id="ARBA00023125"/>
    </source>
</evidence>
<dbReference type="GO" id="GO:0000981">
    <property type="term" value="F:DNA-binding transcription factor activity, RNA polymerase II-specific"/>
    <property type="evidence" value="ECO:0007669"/>
    <property type="project" value="TreeGrafter"/>
</dbReference>
<dbReference type="PANTHER" id="PTHR46105">
    <property type="entry name" value="AGAP004733-PA"/>
    <property type="match status" value="1"/>
</dbReference>
<comment type="caution">
    <text evidence="14">The sequence shown here is derived from an EMBL/GenBank/DDBJ whole genome shotgun (WGS) entry which is preliminary data.</text>
</comment>
<evidence type="ECO:0000256" key="2">
    <source>
        <dbReference type="ARBA" id="ARBA00006991"/>
    </source>
</evidence>
<evidence type="ECO:0000256" key="3">
    <source>
        <dbReference type="ARBA" id="ARBA00022723"/>
    </source>
</evidence>
<dbReference type="SMART" id="SM00355">
    <property type="entry name" value="ZnF_C2H2"/>
    <property type="match status" value="4"/>
</dbReference>
<dbReference type="OrthoDB" id="6077919at2759"/>
<evidence type="ECO:0000256" key="7">
    <source>
        <dbReference type="ARBA" id="ARBA00023015"/>
    </source>
</evidence>
<feature type="domain" description="C2H2-type" evidence="13">
    <location>
        <begin position="241"/>
        <end position="268"/>
    </location>
</feature>
<evidence type="ECO:0000256" key="9">
    <source>
        <dbReference type="ARBA" id="ARBA00023163"/>
    </source>
</evidence>
<gene>
    <name evidence="14" type="primary">ZNF568_20</name>
    <name evidence="14" type="ORF">AVEN_182844_1</name>
</gene>
<dbReference type="EMBL" id="BGPR01185788">
    <property type="protein sequence ID" value="GBM76552.1"/>
    <property type="molecule type" value="Genomic_DNA"/>
</dbReference>
<keyword evidence="10" id="KW-0539">Nucleus</keyword>
<reference evidence="14 15" key="1">
    <citation type="journal article" date="2019" name="Sci. Rep.">
        <title>Orb-weaving spider Araneus ventricosus genome elucidates the spidroin gene catalogue.</title>
        <authorList>
            <person name="Kono N."/>
            <person name="Nakamura H."/>
            <person name="Ohtoshi R."/>
            <person name="Moran D.A.P."/>
            <person name="Shinohara A."/>
            <person name="Yoshida Y."/>
            <person name="Fujiwara M."/>
            <person name="Mori M."/>
            <person name="Tomita M."/>
            <person name="Arakawa K."/>
        </authorList>
    </citation>
    <scope>NUCLEOTIDE SEQUENCE [LARGE SCALE GENOMIC DNA]</scope>
</reference>
<comment type="subcellular location">
    <subcellularLocation>
        <location evidence="1">Nucleus</location>
    </subcellularLocation>
</comment>
<evidence type="ECO:0000256" key="5">
    <source>
        <dbReference type="ARBA" id="ARBA00022771"/>
    </source>
</evidence>
<feature type="compositionally biased region" description="Polar residues" evidence="12">
    <location>
        <begin position="151"/>
        <end position="179"/>
    </location>
</feature>
<dbReference type="GO" id="GO:0005634">
    <property type="term" value="C:nucleus"/>
    <property type="evidence" value="ECO:0007669"/>
    <property type="project" value="UniProtKB-SubCell"/>
</dbReference>
<keyword evidence="15" id="KW-1185">Reference proteome</keyword>
<keyword evidence="8" id="KW-0238">DNA-binding</keyword>
<feature type="domain" description="C2H2-type" evidence="13">
    <location>
        <begin position="213"/>
        <end position="240"/>
    </location>
</feature>
<dbReference type="Gene3D" id="3.30.160.60">
    <property type="entry name" value="Classic Zinc Finger"/>
    <property type="match status" value="4"/>
</dbReference>
<feature type="domain" description="C2H2-type" evidence="13">
    <location>
        <begin position="185"/>
        <end position="212"/>
    </location>
</feature>
<dbReference type="SUPFAM" id="SSF57667">
    <property type="entry name" value="beta-beta-alpha zinc fingers"/>
    <property type="match status" value="3"/>
</dbReference>
<dbReference type="InterPro" id="IPR036236">
    <property type="entry name" value="Znf_C2H2_sf"/>
</dbReference>
<keyword evidence="7" id="KW-0805">Transcription regulation</keyword>
<dbReference type="AlphaFoldDB" id="A0A4Y2IGX8"/>
<keyword evidence="4" id="KW-0677">Repeat</keyword>
<dbReference type="FunFam" id="3.30.160.60:FF:000145">
    <property type="entry name" value="Zinc finger protein 574"/>
    <property type="match status" value="1"/>
</dbReference>
<dbReference type="PANTHER" id="PTHR46105:SF28">
    <property type="entry name" value="ZINC FINGER PROTEIN 37-LIKE"/>
    <property type="match status" value="1"/>
</dbReference>
<dbReference type="FunFam" id="3.30.160.60:FF:000931">
    <property type="entry name" value="zinc finger protein 697"/>
    <property type="match status" value="1"/>
</dbReference>
<feature type="non-terminal residue" evidence="14">
    <location>
        <position position="1"/>
    </location>
</feature>
<keyword evidence="6" id="KW-0862">Zinc</keyword>
<comment type="similarity">
    <text evidence="2">Belongs to the krueppel C2H2-type zinc-finger protein family.</text>
</comment>
<evidence type="ECO:0000256" key="11">
    <source>
        <dbReference type="PROSITE-ProRule" id="PRU00042"/>
    </source>
</evidence>
<dbReference type="PROSITE" id="PS50157">
    <property type="entry name" value="ZINC_FINGER_C2H2_2"/>
    <property type="match status" value="4"/>
</dbReference>
<protein>
    <submittedName>
        <fullName evidence="14">Zinc finger protein 568</fullName>
    </submittedName>
</protein>
<name>A0A4Y2IGX8_ARAVE</name>
<keyword evidence="9" id="KW-0804">Transcription</keyword>
<sequence length="298" mass="34834">NTDNLWDESPNSVEINAPFCTTDNLNPETVTKGTAFDEQNGHKLDIFPSYSTTSGDFLPLTSPVSIHHKNRAIYSKTSSSDPNTIHSSSQQYENWFQHNISTNIDKYENLSPSYTNDINVSQGYNHLTNSSHEKSTFPRNHNSRKNCKVESANQEPFAYSQQSNSFSTGQNLKNHTQVRSNERPFHCNMCPRSFRLRKNLVNHIRFHTDERPYECNICHERFKRRETMKVHIRTHTNERPYQCNFCHCSFAHRANLVTHIRTHTNERPYQCNICPRSFAYRSNLVNHIRTHTNERPCK</sequence>
<dbReference type="GO" id="GO:0008270">
    <property type="term" value="F:zinc ion binding"/>
    <property type="evidence" value="ECO:0007669"/>
    <property type="project" value="UniProtKB-KW"/>
</dbReference>
<dbReference type="InterPro" id="IPR013087">
    <property type="entry name" value="Znf_C2H2_type"/>
</dbReference>
<proteinExistence type="inferred from homology"/>
<evidence type="ECO:0000259" key="13">
    <source>
        <dbReference type="PROSITE" id="PS50157"/>
    </source>
</evidence>
<organism evidence="14 15">
    <name type="scientific">Araneus ventricosus</name>
    <name type="common">Orbweaver spider</name>
    <name type="synonym">Epeira ventricosa</name>
    <dbReference type="NCBI Taxonomy" id="182803"/>
    <lineage>
        <taxon>Eukaryota</taxon>
        <taxon>Metazoa</taxon>
        <taxon>Ecdysozoa</taxon>
        <taxon>Arthropoda</taxon>
        <taxon>Chelicerata</taxon>
        <taxon>Arachnida</taxon>
        <taxon>Araneae</taxon>
        <taxon>Araneomorphae</taxon>
        <taxon>Entelegynae</taxon>
        <taxon>Araneoidea</taxon>
        <taxon>Araneidae</taxon>
        <taxon>Araneus</taxon>
    </lineage>
</organism>
<keyword evidence="3" id="KW-0479">Metal-binding</keyword>
<evidence type="ECO:0000256" key="6">
    <source>
        <dbReference type="ARBA" id="ARBA00022833"/>
    </source>
</evidence>
<dbReference type="Pfam" id="PF00096">
    <property type="entry name" value="zf-C2H2"/>
    <property type="match status" value="4"/>
</dbReference>
<dbReference type="FunFam" id="3.30.160.60:FF:000065">
    <property type="entry name" value="B-cell CLL/lymphoma 6, member B"/>
    <property type="match status" value="1"/>
</dbReference>
<dbReference type="FunFam" id="3.30.160.60:FF:000621">
    <property type="entry name" value="FLT3-interacting zinc finger 1"/>
    <property type="match status" value="1"/>
</dbReference>
<keyword evidence="5 11" id="KW-0863">Zinc-finger</keyword>
<feature type="domain" description="C2H2-type" evidence="13">
    <location>
        <begin position="269"/>
        <end position="296"/>
    </location>
</feature>
<evidence type="ECO:0000313" key="15">
    <source>
        <dbReference type="Proteomes" id="UP000499080"/>
    </source>
</evidence>
<dbReference type="PROSITE" id="PS00028">
    <property type="entry name" value="ZINC_FINGER_C2H2_1"/>
    <property type="match status" value="4"/>
</dbReference>
<evidence type="ECO:0000313" key="14">
    <source>
        <dbReference type="EMBL" id="GBM76552.1"/>
    </source>
</evidence>